<dbReference type="OrthoDB" id="9782984at2"/>
<dbReference type="InterPro" id="IPR015074">
    <property type="entry name" value="DUF1867"/>
</dbReference>
<name>A0A0E4GCP1_9FIRM</name>
<dbReference type="SUPFAM" id="SSF52935">
    <property type="entry name" value="PK C-terminal domain-like"/>
    <property type="match status" value="1"/>
</dbReference>
<dbReference type="Proteomes" id="UP000045545">
    <property type="component" value="Unassembled WGS sequence"/>
</dbReference>
<reference evidence="2 3" key="1">
    <citation type="submission" date="2015-03" db="EMBL/GenBank/DDBJ databases">
        <authorList>
            <person name="Murphy D."/>
        </authorList>
    </citation>
    <scope>NUCLEOTIDE SEQUENCE [LARGE SCALE GENOMIC DNA]</scope>
    <source>
        <strain evidence="2 3">OL-4</strain>
    </source>
</reference>
<dbReference type="EMBL" id="CGIH01000032">
    <property type="protein sequence ID" value="CFX86157.1"/>
    <property type="molecule type" value="Genomic_DNA"/>
</dbReference>
<protein>
    <recommendedName>
        <fullName evidence="1">Pyruvate kinase C-terminal domain-containing protein</fullName>
    </recommendedName>
</protein>
<dbReference type="InterPro" id="IPR036918">
    <property type="entry name" value="Pyrv_Knase_C_sf"/>
</dbReference>
<gene>
    <name evidence="2" type="ORF">2055</name>
</gene>
<dbReference type="InterPro" id="IPR015795">
    <property type="entry name" value="Pyrv_Knase_C"/>
</dbReference>
<feature type="domain" description="Pyruvate kinase C-terminal" evidence="1">
    <location>
        <begin position="13"/>
        <end position="154"/>
    </location>
</feature>
<dbReference type="STRING" id="690567.2055"/>
<dbReference type="Pfam" id="PF02887">
    <property type="entry name" value="PK_C"/>
    <property type="match status" value="1"/>
</dbReference>
<dbReference type="RefSeq" id="WP_157609541.1">
    <property type="nucleotide sequence ID" value="NZ_CGIH01000032.1"/>
</dbReference>
<keyword evidence="3" id="KW-1185">Reference proteome</keyword>
<proteinExistence type="predicted"/>
<accession>A0A0E4GCP1</accession>
<dbReference type="AlphaFoldDB" id="A0A0E4GCP1"/>
<dbReference type="PIRSF" id="PIRSF016138">
    <property type="entry name" value="UCP016138"/>
    <property type="match status" value="1"/>
</dbReference>
<evidence type="ECO:0000259" key="1">
    <source>
        <dbReference type="Pfam" id="PF02887"/>
    </source>
</evidence>
<evidence type="ECO:0000313" key="2">
    <source>
        <dbReference type="EMBL" id="CFX86157.1"/>
    </source>
</evidence>
<sequence length="183" mass="19692">MFWENAGAQNTAATLQLALEKGRELGINTFTVASCTGETAQGLVSLAKNARIICVTHQVGFQSPGVDEMESSTRESLKAQNVEILTTTHLFAGVDRALRFQFNGIYPAEIMAYTLRIFGQGVKVAVEVACMALDAGLIPHGQDIISIAGSQKGADAALVIRPAHSAHFFETQVKEIICMPRNK</sequence>
<organism evidence="2 3">
    <name type="scientific">Syntrophomonas zehnderi OL-4</name>
    <dbReference type="NCBI Taxonomy" id="690567"/>
    <lineage>
        <taxon>Bacteria</taxon>
        <taxon>Bacillati</taxon>
        <taxon>Bacillota</taxon>
        <taxon>Clostridia</taxon>
        <taxon>Eubacteriales</taxon>
        <taxon>Syntrophomonadaceae</taxon>
        <taxon>Syntrophomonas</taxon>
    </lineage>
</organism>
<dbReference type="Gene3D" id="3.40.1380.20">
    <property type="entry name" value="Pyruvate kinase, C-terminal domain"/>
    <property type="match status" value="1"/>
</dbReference>
<evidence type="ECO:0000313" key="3">
    <source>
        <dbReference type="Proteomes" id="UP000045545"/>
    </source>
</evidence>